<proteinExistence type="predicted"/>
<dbReference type="AlphaFoldDB" id="A0A091B1C5"/>
<evidence type="ECO:0000313" key="3">
    <source>
        <dbReference type="EMBL" id="KFN45446.1"/>
    </source>
</evidence>
<dbReference type="EMBL" id="AVCH01000182">
    <property type="protein sequence ID" value="KFN45446.1"/>
    <property type="molecule type" value="Genomic_DNA"/>
</dbReference>
<feature type="signal peptide" evidence="2">
    <location>
        <begin position="1"/>
        <end position="18"/>
    </location>
</feature>
<comment type="caution">
    <text evidence="3">The sequence shown here is derived from an EMBL/GenBank/DDBJ whole genome shotgun (WGS) entry which is preliminary data.</text>
</comment>
<evidence type="ECO:0000256" key="2">
    <source>
        <dbReference type="SAM" id="SignalP"/>
    </source>
</evidence>
<keyword evidence="4" id="KW-1185">Reference proteome</keyword>
<protein>
    <recommendedName>
        <fullName evidence="5">TonB C-terminal domain-containing protein</fullName>
    </recommendedName>
</protein>
<dbReference type="OrthoDB" id="5982524at2"/>
<feature type="region of interest" description="Disordered" evidence="1">
    <location>
        <begin position="220"/>
        <end position="252"/>
    </location>
</feature>
<accession>A0A091B1C5</accession>
<gene>
    <name evidence="3" type="ORF">N790_02225</name>
</gene>
<keyword evidence="2" id="KW-0732">Signal</keyword>
<sequence length="252" mass="26688">MKATFPLLLLSLALPAFAAAPGAAPRSKVEYYSAHVSVDASGRVTDADMLGEVPRPIRALLDDTARKVEFEPARKGGVAVPSRTSLTLKMRFEPDGNGDYLARLEGISGGSAAFDKRRRVPFPGIAASAGYGAGVLALLSIRADGKVDMANSRIERVALARNGEPSDDAARRASFEKAVLRAVAKWTFAVEEVDGQPLATRVLVPVTFCPQASCEAWPLDVSAPDDARPAPQDADVQLARPREALPDATQAP</sequence>
<dbReference type="RefSeq" id="WP_043804235.1">
    <property type="nucleotide sequence ID" value="NZ_AVCH01000182.1"/>
</dbReference>
<evidence type="ECO:0008006" key="5">
    <source>
        <dbReference type="Google" id="ProtNLM"/>
    </source>
</evidence>
<reference evidence="3 4" key="1">
    <citation type="submission" date="2013-09" db="EMBL/GenBank/DDBJ databases">
        <title>Genome sequencing of Arenimonas malthae.</title>
        <authorList>
            <person name="Chen F."/>
            <person name="Wang G."/>
        </authorList>
    </citation>
    <scope>NUCLEOTIDE SEQUENCE [LARGE SCALE GENOMIC DNA]</scope>
    <source>
        <strain evidence="3 4">CC-JY-1</strain>
    </source>
</reference>
<dbReference type="PATRIC" id="fig|1384054.3.peg.2103"/>
<evidence type="ECO:0000256" key="1">
    <source>
        <dbReference type="SAM" id="MobiDB-lite"/>
    </source>
</evidence>
<dbReference type="Proteomes" id="UP000029392">
    <property type="component" value="Unassembled WGS sequence"/>
</dbReference>
<feature type="chain" id="PRO_5001869374" description="TonB C-terminal domain-containing protein" evidence="2">
    <location>
        <begin position="19"/>
        <end position="252"/>
    </location>
</feature>
<evidence type="ECO:0000313" key="4">
    <source>
        <dbReference type="Proteomes" id="UP000029392"/>
    </source>
</evidence>
<dbReference type="STRING" id="1384054.N790_02225"/>
<dbReference type="Gene3D" id="3.30.1150.10">
    <property type="match status" value="1"/>
</dbReference>
<organism evidence="3 4">
    <name type="scientific">Arenimonas malthae CC-JY-1</name>
    <dbReference type="NCBI Taxonomy" id="1384054"/>
    <lineage>
        <taxon>Bacteria</taxon>
        <taxon>Pseudomonadati</taxon>
        <taxon>Pseudomonadota</taxon>
        <taxon>Gammaproteobacteria</taxon>
        <taxon>Lysobacterales</taxon>
        <taxon>Lysobacteraceae</taxon>
        <taxon>Arenimonas</taxon>
    </lineage>
</organism>
<name>A0A091B1C5_9GAMM</name>